<name>A0A1I7SRU4_BURXY</name>
<feature type="compositionally biased region" description="Polar residues" evidence="1">
    <location>
        <begin position="42"/>
        <end position="64"/>
    </location>
</feature>
<sequence>MKNQCLINNKIFRRMYSDRKKPSLSSAASSIVLSNRLPIHGSKNTLPATSHSANELSDTSNSLQVPIHTKSLGSEPPTSSSSDSFHTAPSIRLQPPEDAKFQKNPEMDSMA</sequence>
<feature type="compositionally biased region" description="Low complexity" evidence="1">
    <location>
        <begin position="71"/>
        <end position="90"/>
    </location>
</feature>
<dbReference type="Proteomes" id="UP000095284">
    <property type="component" value="Unplaced"/>
</dbReference>
<evidence type="ECO:0000313" key="2">
    <source>
        <dbReference type="Proteomes" id="UP000095284"/>
    </source>
</evidence>
<proteinExistence type="predicted"/>
<evidence type="ECO:0000256" key="1">
    <source>
        <dbReference type="SAM" id="MobiDB-lite"/>
    </source>
</evidence>
<feature type="region of interest" description="Disordered" evidence="1">
    <location>
        <begin position="38"/>
        <end position="111"/>
    </location>
</feature>
<dbReference type="eggNOG" id="KOG2514">
    <property type="taxonomic scope" value="Eukaryota"/>
</dbReference>
<dbReference type="WBParaSite" id="BXY_1576100.1">
    <property type="protein sequence ID" value="BXY_1576100.1"/>
    <property type="gene ID" value="BXY_1576100"/>
</dbReference>
<accession>A0A1I7SRU4</accession>
<reference evidence="3" key="1">
    <citation type="submission" date="2016-11" db="UniProtKB">
        <authorList>
            <consortium name="WormBaseParasite"/>
        </authorList>
    </citation>
    <scope>IDENTIFICATION</scope>
</reference>
<evidence type="ECO:0000313" key="3">
    <source>
        <dbReference type="WBParaSite" id="BXY_1576100.1"/>
    </source>
</evidence>
<dbReference type="AlphaFoldDB" id="A0A1I7SRU4"/>
<organism evidence="2 3">
    <name type="scientific">Bursaphelenchus xylophilus</name>
    <name type="common">Pinewood nematode worm</name>
    <name type="synonym">Aphelenchoides xylophilus</name>
    <dbReference type="NCBI Taxonomy" id="6326"/>
    <lineage>
        <taxon>Eukaryota</taxon>
        <taxon>Metazoa</taxon>
        <taxon>Ecdysozoa</taxon>
        <taxon>Nematoda</taxon>
        <taxon>Chromadorea</taxon>
        <taxon>Rhabditida</taxon>
        <taxon>Tylenchina</taxon>
        <taxon>Tylenchomorpha</taxon>
        <taxon>Aphelenchoidea</taxon>
        <taxon>Aphelenchoididae</taxon>
        <taxon>Bursaphelenchus</taxon>
    </lineage>
</organism>
<protein>
    <submittedName>
        <fullName evidence="3">Uncharacterized protein</fullName>
    </submittedName>
</protein>
<feature type="compositionally biased region" description="Basic and acidic residues" evidence="1">
    <location>
        <begin position="95"/>
        <end position="111"/>
    </location>
</feature>